<protein>
    <recommendedName>
        <fullName evidence="6">Lipopolysaccharide assembly protein A domain-containing protein</fullName>
    </recommendedName>
</protein>
<name>A0ABS7QFP9_9ACTN</name>
<organism evidence="4 5">
    <name type="scientific">Actinacidiphila acidipaludis</name>
    <dbReference type="NCBI Taxonomy" id="2873382"/>
    <lineage>
        <taxon>Bacteria</taxon>
        <taxon>Bacillati</taxon>
        <taxon>Actinomycetota</taxon>
        <taxon>Actinomycetes</taxon>
        <taxon>Kitasatosporales</taxon>
        <taxon>Streptomycetaceae</taxon>
        <taxon>Actinacidiphila</taxon>
    </lineage>
</organism>
<reference evidence="4 5" key="1">
    <citation type="submission" date="2021-08" db="EMBL/GenBank/DDBJ databases">
        <title>WGS of actinomycetes from Thailand.</title>
        <authorList>
            <person name="Thawai C."/>
        </authorList>
    </citation>
    <scope>NUCLEOTIDE SEQUENCE [LARGE SCALE GENOMIC DNA]</scope>
    <source>
        <strain evidence="4 5">PLK6-54</strain>
    </source>
</reference>
<feature type="region of interest" description="Disordered" evidence="2">
    <location>
        <begin position="125"/>
        <end position="169"/>
    </location>
</feature>
<dbReference type="RefSeq" id="WP_222968122.1">
    <property type="nucleotide sequence ID" value="NZ_JAINZZ010000060.1"/>
</dbReference>
<comment type="caution">
    <text evidence="4">The sequence shown here is derived from an EMBL/GenBank/DDBJ whole genome shotgun (WGS) entry which is preliminary data.</text>
</comment>
<evidence type="ECO:0000256" key="2">
    <source>
        <dbReference type="SAM" id="MobiDB-lite"/>
    </source>
</evidence>
<evidence type="ECO:0000256" key="3">
    <source>
        <dbReference type="SAM" id="Phobius"/>
    </source>
</evidence>
<gene>
    <name evidence="4" type="ORF">K7862_30810</name>
</gene>
<keyword evidence="3" id="KW-0812">Transmembrane</keyword>
<proteinExistence type="predicted"/>
<keyword evidence="5" id="KW-1185">Reference proteome</keyword>
<keyword evidence="3" id="KW-1133">Transmembrane helix</keyword>
<evidence type="ECO:0000313" key="4">
    <source>
        <dbReference type="EMBL" id="MBY8881993.1"/>
    </source>
</evidence>
<evidence type="ECO:0008006" key="6">
    <source>
        <dbReference type="Google" id="ProtNLM"/>
    </source>
</evidence>
<dbReference type="EMBL" id="JAINZZ010000060">
    <property type="protein sequence ID" value="MBY8881993.1"/>
    <property type="molecule type" value="Genomic_DNA"/>
</dbReference>
<dbReference type="Proteomes" id="UP000778578">
    <property type="component" value="Unassembled WGS sequence"/>
</dbReference>
<sequence>MLILGLLLLACTAAFVGLAIADNLGGGANHTVTMLGHQIAVMNGLAIFCAGLALALVFALGVMLASTGMKMRRRNGRKLHAARREAAATARERDELAARLDQIHAEHEAAQADTMVAGSEGYEQYERGDTGVAPGGSPDLAAERERTAAGATQDQPPRRRQHGLHLFGH</sequence>
<evidence type="ECO:0000256" key="1">
    <source>
        <dbReference type="SAM" id="Coils"/>
    </source>
</evidence>
<feature type="compositionally biased region" description="Basic residues" evidence="2">
    <location>
        <begin position="158"/>
        <end position="169"/>
    </location>
</feature>
<keyword evidence="3" id="KW-0472">Membrane</keyword>
<keyword evidence="1" id="KW-0175">Coiled coil</keyword>
<accession>A0ABS7QFP9</accession>
<feature type="coiled-coil region" evidence="1">
    <location>
        <begin position="79"/>
        <end position="113"/>
    </location>
</feature>
<feature type="transmembrane region" description="Helical" evidence="3">
    <location>
        <begin position="45"/>
        <end position="65"/>
    </location>
</feature>
<evidence type="ECO:0000313" key="5">
    <source>
        <dbReference type="Proteomes" id="UP000778578"/>
    </source>
</evidence>